<feature type="domain" description="Poly A polymerase head" evidence="10">
    <location>
        <begin position="19"/>
        <end position="136"/>
    </location>
</feature>
<dbReference type="InterPro" id="IPR050124">
    <property type="entry name" value="tRNA_CCA-adding_enzyme"/>
</dbReference>
<dbReference type="PANTHER" id="PTHR47545">
    <property type="entry name" value="MULTIFUNCTIONAL CCA PROTEIN"/>
    <property type="match status" value="1"/>
</dbReference>
<evidence type="ECO:0000256" key="9">
    <source>
        <dbReference type="RuleBase" id="RU003953"/>
    </source>
</evidence>
<dbReference type="Pfam" id="PF12627">
    <property type="entry name" value="PolyA_pol_RNAbd"/>
    <property type="match status" value="1"/>
</dbReference>
<evidence type="ECO:0000256" key="5">
    <source>
        <dbReference type="ARBA" id="ARBA00022723"/>
    </source>
</evidence>
<dbReference type="OrthoDB" id="9805698at2"/>
<keyword evidence="3" id="KW-0819">tRNA processing</keyword>
<evidence type="ECO:0000259" key="10">
    <source>
        <dbReference type="Pfam" id="PF01743"/>
    </source>
</evidence>
<name>A0A5C0SGF4_CRATE</name>
<evidence type="ECO:0000256" key="2">
    <source>
        <dbReference type="ARBA" id="ARBA00022679"/>
    </source>
</evidence>
<keyword evidence="4" id="KW-0548">Nucleotidyltransferase</keyword>
<dbReference type="RefSeq" id="WP_148810563.1">
    <property type="nucleotide sequence ID" value="NZ_CP042243.1"/>
</dbReference>
<proteinExistence type="inferred from homology"/>
<dbReference type="GO" id="GO:0000166">
    <property type="term" value="F:nucleotide binding"/>
    <property type="evidence" value="ECO:0007669"/>
    <property type="project" value="UniProtKB-KW"/>
</dbReference>
<evidence type="ECO:0000259" key="11">
    <source>
        <dbReference type="Pfam" id="PF01966"/>
    </source>
</evidence>
<evidence type="ECO:0000256" key="1">
    <source>
        <dbReference type="ARBA" id="ARBA00001946"/>
    </source>
</evidence>
<evidence type="ECO:0000256" key="3">
    <source>
        <dbReference type="ARBA" id="ARBA00022694"/>
    </source>
</evidence>
<dbReference type="AlphaFoldDB" id="A0A5C0SGF4"/>
<dbReference type="GO" id="GO:0008033">
    <property type="term" value="P:tRNA processing"/>
    <property type="evidence" value="ECO:0007669"/>
    <property type="project" value="UniProtKB-KW"/>
</dbReference>
<gene>
    <name evidence="13" type="ORF">FQB35_14540</name>
</gene>
<keyword evidence="5" id="KW-0479">Metal-binding</keyword>
<dbReference type="Gene3D" id="3.30.460.10">
    <property type="entry name" value="Beta Polymerase, domain 2"/>
    <property type="match status" value="1"/>
</dbReference>
<comment type="similarity">
    <text evidence="9">Belongs to the tRNA nucleotidyltransferase/poly(A) polymerase family.</text>
</comment>
<evidence type="ECO:0000256" key="6">
    <source>
        <dbReference type="ARBA" id="ARBA00022741"/>
    </source>
</evidence>
<dbReference type="CDD" id="cd00077">
    <property type="entry name" value="HDc"/>
    <property type="match status" value="1"/>
</dbReference>
<dbReference type="InterPro" id="IPR006674">
    <property type="entry name" value="HD_domain"/>
</dbReference>
<dbReference type="GO" id="GO:0003723">
    <property type="term" value="F:RNA binding"/>
    <property type="evidence" value="ECO:0007669"/>
    <property type="project" value="UniProtKB-KW"/>
</dbReference>
<dbReference type="InterPro" id="IPR002646">
    <property type="entry name" value="PolA_pol_head_dom"/>
</dbReference>
<accession>A0A5C0SGF4</accession>
<keyword evidence="7" id="KW-0460">Magnesium</keyword>
<dbReference type="Gene3D" id="1.10.3090.10">
    <property type="entry name" value="cca-adding enzyme, domain 2"/>
    <property type="match status" value="1"/>
</dbReference>
<dbReference type="InterPro" id="IPR006675">
    <property type="entry name" value="HDIG_dom"/>
</dbReference>
<feature type="domain" description="tRNA nucleotidyltransferase/poly(A) polymerase RNA and SrmB- binding" evidence="12">
    <location>
        <begin position="161"/>
        <end position="221"/>
    </location>
</feature>
<evidence type="ECO:0000259" key="12">
    <source>
        <dbReference type="Pfam" id="PF12627"/>
    </source>
</evidence>
<dbReference type="InterPro" id="IPR043519">
    <property type="entry name" value="NT_sf"/>
</dbReference>
<dbReference type="EMBL" id="CP042243">
    <property type="protein sequence ID" value="QEK13391.1"/>
    <property type="molecule type" value="Genomic_DNA"/>
</dbReference>
<protein>
    <submittedName>
        <fullName evidence="13">CCA tRNA nucleotidyltransferase</fullName>
    </submittedName>
</protein>
<keyword evidence="6" id="KW-0547">Nucleotide-binding</keyword>
<dbReference type="GO" id="GO:0016779">
    <property type="term" value="F:nucleotidyltransferase activity"/>
    <property type="evidence" value="ECO:0007669"/>
    <property type="project" value="UniProtKB-KW"/>
</dbReference>
<keyword evidence="8 9" id="KW-0694">RNA-binding</keyword>
<reference evidence="13 14" key="1">
    <citation type="submission" date="2019-07" db="EMBL/GenBank/DDBJ databases">
        <title>Complete genome of Crassaminicella thermophila SY095.</title>
        <authorList>
            <person name="Li X."/>
        </authorList>
    </citation>
    <scope>NUCLEOTIDE SEQUENCE [LARGE SCALE GENOMIC DNA]</scope>
    <source>
        <strain evidence="13 14">SY095</strain>
    </source>
</reference>
<dbReference type="InterPro" id="IPR032828">
    <property type="entry name" value="PolyA_RNA-bd"/>
</dbReference>
<evidence type="ECO:0000256" key="4">
    <source>
        <dbReference type="ARBA" id="ARBA00022695"/>
    </source>
</evidence>
<evidence type="ECO:0000256" key="7">
    <source>
        <dbReference type="ARBA" id="ARBA00022842"/>
    </source>
</evidence>
<dbReference type="Pfam" id="PF01966">
    <property type="entry name" value="HD"/>
    <property type="match status" value="1"/>
</dbReference>
<dbReference type="SUPFAM" id="SSF81301">
    <property type="entry name" value="Nucleotidyltransferase"/>
    <property type="match status" value="1"/>
</dbReference>
<evidence type="ECO:0000256" key="8">
    <source>
        <dbReference type="ARBA" id="ARBA00022884"/>
    </source>
</evidence>
<dbReference type="NCBIfam" id="TIGR00277">
    <property type="entry name" value="HDIG"/>
    <property type="match status" value="1"/>
</dbReference>
<dbReference type="Pfam" id="PF01743">
    <property type="entry name" value="PolyA_pol"/>
    <property type="match status" value="1"/>
</dbReference>
<dbReference type="Proteomes" id="UP000324646">
    <property type="component" value="Chromosome"/>
</dbReference>
<dbReference type="InterPro" id="IPR003607">
    <property type="entry name" value="HD/PDEase_dom"/>
</dbReference>
<feature type="domain" description="HD" evidence="11">
    <location>
        <begin position="279"/>
        <end position="385"/>
    </location>
</feature>
<dbReference type="SUPFAM" id="SSF81891">
    <property type="entry name" value="Poly A polymerase C-terminal region-like"/>
    <property type="match status" value="1"/>
</dbReference>
<dbReference type="GO" id="GO:0046872">
    <property type="term" value="F:metal ion binding"/>
    <property type="evidence" value="ECO:0007669"/>
    <property type="project" value="UniProtKB-KW"/>
</dbReference>
<keyword evidence="14" id="KW-1185">Reference proteome</keyword>
<sequence length="477" mass="56078">MNTLKEYIKQIYYLTRFDIYIVGNVLIDYLLKKEIKNIDIVLKKDAIQTAKKFAEKIGKVIKIDEQEGTANVILEDTKKIIKFSNMQGKDIINDLENQVFSINAMAVKVNKDGTFNMEDMIDPFGGVKDINNRLIRSVKATTFEENPLNMLIAVRLMAKLGFDLEKTTAELIKKNAQKILSLDWKDISKELFYILGEKRTYYYIQIMDKELHLFDKLFPEIIPMKEVGRCDYHVVDAWTHSLYALKEIESIIYANGYFEYHLRCEYEKHIEKIFSNGHTRMQLVKLATLFHDIGKPKACWIDEKGKTRFRGHEILGVEIIEKIADRLQLNQEEKWYLSKMVKEHMWPLGLYKRNDVSGKTTYDLFKNLKEDTLDVLLISLADIISTRKLLYPNEEMGMYKIHIEYLANNYLTRFKNIQDISEILREEDIKKKFSIKDPKKIEILLEEIKKAIFLGKIPPVKENAILYIKENVLKKEN</sequence>
<evidence type="ECO:0000313" key="13">
    <source>
        <dbReference type="EMBL" id="QEK13391.1"/>
    </source>
</evidence>
<evidence type="ECO:0000313" key="14">
    <source>
        <dbReference type="Proteomes" id="UP000324646"/>
    </source>
</evidence>
<keyword evidence="2 9" id="KW-0808">Transferase</keyword>
<organism evidence="13 14">
    <name type="scientific">Crassaminicella thermophila</name>
    <dbReference type="NCBI Taxonomy" id="2599308"/>
    <lineage>
        <taxon>Bacteria</taxon>
        <taxon>Bacillati</taxon>
        <taxon>Bacillota</taxon>
        <taxon>Clostridia</taxon>
        <taxon>Eubacteriales</taxon>
        <taxon>Clostridiaceae</taxon>
        <taxon>Crassaminicella</taxon>
    </lineage>
</organism>
<dbReference type="KEGG" id="crs:FQB35_14540"/>
<comment type="cofactor">
    <cofactor evidence="1">
        <name>Mg(2+)</name>
        <dbReference type="ChEBI" id="CHEBI:18420"/>
    </cofactor>
</comment>